<name>Q2LW47_SYNAS</name>
<dbReference type="Proteomes" id="UP000001933">
    <property type="component" value="Chromosome"/>
</dbReference>
<reference evidence="1 2" key="1">
    <citation type="journal article" date="2007" name="Proc. Natl. Acad. Sci. U.S.A.">
        <title>The genome of Syntrophus aciditrophicus: life at the thermodynamic limit of microbial growth.</title>
        <authorList>
            <person name="McInerney M.J."/>
            <person name="Rohlin L."/>
            <person name="Mouttaki H."/>
            <person name="Kim U."/>
            <person name="Krupp R.S."/>
            <person name="Rios-Hernandez L."/>
            <person name="Sieber J."/>
            <person name="Struchtemeyer C.G."/>
            <person name="Bhattacharyya A."/>
            <person name="Campbell J.W."/>
            <person name="Gunsalus R.P."/>
        </authorList>
    </citation>
    <scope>NUCLEOTIDE SEQUENCE [LARGE SCALE GENOMIC DNA]</scope>
    <source>
        <strain evidence="1 2">SB</strain>
    </source>
</reference>
<dbReference type="EMBL" id="CP000252">
    <property type="protein sequence ID" value="ABC78307.1"/>
    <property type="molecule type" value="Genomic_DNA"/>
</dbReference>
<gene>
    <name evidence="1" type="ORF">SYN_02513</name>
</gene>
<keyword evidence="2" id="KW-1185">Reference proteome</keyword>
<sequence length="64" mass="7417">MFRFFRVPPLPAMTFIVLHSCHIELFPCSLFSILSIRSFLVKHITVHPLNIGEAYHIAPIECHQ</sequence>
<evidence type="ECO:0000313" key="1">
    <source>
        <dbReference type="EMBL" id="ABC78307.1"/>
    </source>
</evidence>
<dbReference type="HOGENOM" id="CLU_2866177_0_0_7"/>
<dbReference type="KEGG" id="sat:SYN_02513"/>
<accession>Q2LW47</accession>
<dbReference type="STRING" id="56780.SYN_02513"/>
<dbReference type="InParanoid" id="Q2LW47"/>
<organism evidence="1 2">
    <name type="scientific">Syntrophus aciditrophicus (strain SB)</name>
    <dbReference type="NCBI Taxonomy" id="56780"/>
    <lineage>
        <taxon>Bacteria</taxon>
        <taxon>Pseudomonadati</taxon>
        <taxon>Thermodesulfobacteriota</taxon>
        <taxon>Syntrophia</taxon>
        <taxon>Syntrophales</taxon>
        <taxon>Syntrophaceae</taxon>
        <taxon>Syntrophus</taxon>
    </lineage>
</organism>
<dbReference type="AlphaFoldDB" id="Q2LW47"/>
<protein>
    <submittedName>
        <fullName evidence="1">Hypothetical cytosolic protein</fullName>
    </submittedName>
</protein>
<evidence type="ECO:0000313" key="2">
    <source>
        <dbReference type="Proteomes" id="UP000001933"/>
    </source>
</evidence>
<proteinExistence type="predicted"/>